<feature type="compositionally biased region" description="Polar residues" evidence="2">
    <location>
        <begin position="339"/>
        <end position="351"/>
    </location>
</feature>
<keyword evidence="1" id="KW-0479">Metal-binding</keyword>
<keyword evidence="5" id="KW-1185">Reference proteome</keyword>
<feature type="region of interest" description="Disordered" evidence="2">
    <location>
        <begin position="1"/>
        <end position="35"/>
    </location>
</feature>
<keyword evidence="1" id="KW-0863">Zinc-finger</keyword>
<reference evidence="4 5" key="1">
    <citation type="journal article" date="2015" name="Fungal Genet. Biol.">
        <title>Evolution of novel wood decay mechanisms in Agaricales revealed by the genome sequences of Fistulina hepatica and Cylindrobasidium torrendii.</title>
        <authorList>
            <person name="Floudas D."/>
            <person name="Held B.W."/>
            <person name="Riley R."/>
            <person name="Nagy L.G."/>
            <person name="Koehler G."/>
            <person name="Ransdell A.S."/>
            <person name="Younus H."/>
            <person name="Chow J."/>
            <person name="Chiniquy J."/>
            <person name="Lipzen A."/>
            <person name="Tritt A."/>
            <person name="Sun H."/>
            <person name="Haridas S."/>
            <person name="LaButti K."/>
            <person name="Ohm R.A."/>
            <person name="Kues U."/>
            <person name="Blanchette R.A."/>
            <person name="Grigoriev I.V."/>
            <person name="Minto R.E."/>
            <person name="Hibbett D.S."/>
        </authorList>
    </citation>
    <scope>NUCLEOTIDE SEQUENCE [LARGE SCALE GENOMIC DNA]</scope>
    <source>
        <strain evidence="4 5">ATCC 64428</strain>
    </source>
</reference>
<evidence type="ECO:0000259" key="3">
    <source>
        <dbReference type="PROSITE" id="PS50157"/>
    </source>
</evidence>
<sequence>MSASEVEQWKNDVEEDDGENFDEEDDGDDSDIDIDAEALEMARRLEAEISALDHANGATAPPADVERLSLPSSTPAHSQPDVVSTVRRVLDLIRDDTVATQTMMSTSAHGGSALYTAIADIAVSGNVKKGTAKALRQAVMALLRSSVLFGTRPRKRKRAVSDEPATTLKRAHVDIEHLVVQAVHTISQVLAAPSSDALDSSAILTLKDPLRHVFAFSVTCTTNDSMTRAIQEVSGLIQLFGALGGIQFAVDGAEECAVFPCREAGCVKIFTQVVDLQRHLHAHTGETLSSSAEGELSVDILQRIRMSVISLHPILQAQVVKGVLPSSGSVGGSDGRPTLVSTPSATHSIHSQPVHHANTGTPSTLPGPTTNTPFSARLIRLPPGPHLQNLPPGVMSSFPHFYGDTDYQKTLLDSASLAAQAHAGFVAAHADSESHVTGDNPIEPALSTAVKGKDGSASAAQESQPAL</sequence>
<feature type="domain" description="C2H2-type" evidence="3">
    <location>
        <begin position="259"/>
        <end position="288"/>
    </location>
</feature>
<feature type="compositionally biased region" description="Acidic residues" evidence="2">
    <location>
        <begin position="13"/>
        <end position="35"/>
    </location>
</feature>
<protein>
    <recommendedName>
        <fullName evidence="3">C2H2-type domain-containing protein</fullName>
    </recommendedName>
</protein>
<feature type="compositionally biased region" description="Polar residues" evidence="2">
    <location>
        <begin position="458"/>
        <end position="467"/>
    </location>
</feature>
<name>A0A0D7A3R0_9AGAR</name>
<dbReference type="EMBL" id="KN882089">
    <property type="protein sequence ID" value="KIY44546.1"/>
    <property type="molecule type" value="Genomic_DNA"/>
</dbReference>
<feature type="region of interest" description="Disordered" evidence="2">
    <location>
        <begin position="432"/>
        <end position="467"/>
    </location>
</feature>
<gene>
    <name evidence="4" type="ORF">FISHEDRAFT_61823</name>
</gene>
<dbReference type="GO" id="GO:0008270">
    <property type="term" value="F:zinc ion binding"/>
    <property type="evidence" value="ECO:0007669"/>
    <property type="project" value="UniProtKB-KW"/>
</dbReference>
<dbReference type="InterPro" id="IPR013087">
    <property type="entry name" value="Znf_C2H2_type"/>
</dbReference>
<dbReference type="OrthoDB" id="8922241at2759"/>
<evidence type="ECO:0000313" key="5">
    <source>
        <dbReference type="Proteomes" id="UP000054144"/>
    </source>
</evidence>
<evidence type="ECO:0000256" key="1">
    <source>
        <dbReference type="PROSITE-ProRule" id="PRU00042"/>
    </source>
</evidence>
<feature type="compositionally biased region" description="Low complexity" evidence="2">
    <location>
        <begin position="358"/>
        <end position="368"/>
    </location>
</feature>
<dbReference type="PROSITE" id="PS50157">
    <property type="entry name" value="ZINC_FINGER_C2H2_2"/>
    <property type="match status" value="1"/>
</dbReference>
<evidence type="ECO:0000313" key="4">
    <source>
        <dbReference type="EMBL" id="KIY44546.1"/>
    </source>
</evidence>
<organism evidence="4 5">
    <name type="scientific">Fistulina hepatica ATCC 64428</name>
    <dbReference type="NCBI Taxonomy" id="1128425"/>
    <lineage>
        <taxon>Eukaryota</taxon>
        <taxon>Fungi</taxon>
        <taxon>Dikarya</taxon>
        <taxon>Basidiomycota</taxon>
        <taxon>Agaricomycotina</taxon>
        <taxon>Agaricomycetes</taxon>
        <taxon>Agaricomycetidae</taxon>
        <taxon>Agaricales</taxon>
        <taxon>Fistulinaceae</taxon>
        <taxon>Fistulina</taxon>
    </lineage>
</organism>
<evidence type="ECO:0000256" key="2">
    <source>
        <dbReference type="SAM" id="MobiDB-lite"/>
    </source>
</evidence>
<keyword evidence="1" id="KW-0862">Zinc</keyword>
<dbReference type="PROSITE" id="PS00028">
    <property type="entry name" value="ZINC_FINGER_C2H2_1"/>
    <property type="match status" value="1"/>
</dbReference>
<proteinExistence type="predicted"/>
<feature type="region of interest" description="Disordered" evidence="2">
    <location>
        <begin position="328"/>
        <end position="368"/>
    </location>
</feature>
<feature type="region of interest" description="Disordered" evidence="2">
    <location>
        <begin position="54"/>
        <end position="81"/>
    </location>
</feature>
<dbReference type="Proteomes" id="UP000054144">
    <property type="component" value="Unassembled WGS sequence"/>
</dbReference>
<dbReference type="Gene3D" id="3.30.160.60">
    <property type="entry name" value="Classic Zinc Finger"/>
    <property type="match status" value="1"/>
</dbReference>
<dbReference type="AlphaFoldDB" id="A0A0D7A3R0"/>
<accession>A0A0D7A3R0</accession>